<dbReference type="InterPro" id="IPR008271">
    <property type="entry name" value="Ser/Thr_kinase_AS"/>
</dbReference>
<accession>A0A1X6P5I6</accession>
<dbReference type="AlphaFoldDB" id="A0A1X6P5I6"/>
<dbReference type="Gene3D" id="1.10.510.10">
    <property type="entry name" value="Transferase(Phosphotransferase) domain 1"/>
    <property type="match status" value="1"/>
</dbReference>
<dbReference type="PROSITE" id="PS00107">
    <property type="entry name" value="PROTEIN_KINASE_ATP"/>
    <property type="match status" value="1"/>
</dbReference>
<dbReference type="EMBL" id="KV918882">
    <property type="protein sequence ID" value="OSX76026.1"/>
    <property type="molecule type" value="Genomic_DNA"/>
</dbReference>
<evidence type="ECO:0000256" key="3">
    <source>
        <dbReference type="PROSITE-ProRule" id="PRU10141"/>
    </source>
</evidence>
<dbReference type="InterPro" id="IPR000719">
    <property type="entry name" value="Prot_kinase_dom"/>
</dbReference>
<organism evidence="6 7">
    <name type="scientific">Porphyra umbilicalis</name>
    <name type="common">Purple laver</name>
    <name type="synonym">Red alga</name>
    <dbReference type="NCBI Taxonomy" id="2786"/>
    <lineage>
        <taxon>Eukaryota</taxon>
        <taxon>Rhodophyta</taxon>
        <taxon>Bangiophyceae</taxon>
        <taxon>Bangiales</taxon>
        <taxon>Bangiaceae</taxon>
        <taxon>Porphyra</taxon>
    </lineage>
</organism>
<reference evidence="6 7" key="1">
    <citation type="submission" date="2017-03" db="EMBL/GenBank/DDBJ databases">
        <title>WGS assembly of Porphyra umbilicalis.</title>
        <authorList>
            <person name="Brawley S.H."/>
            <person name="Blouin N.A."/>
            <person name="Ficko-Blean E."/>
            <person name="Wheeler G.L."/>
            <person name="Lohr M."/>
            <person name="Goodson H.V."/>
            <person name="Jenkins J.W."/>
            <person name="Blaby-Haas C.E."/>
            <person name="Helliwell K.E."/>
            <person name="Chan C."/>
            <person name="Marriage T."/>
            <person name="Bhattacharya D."/>
            <person name="Klein A.S."/>
            <person name="Badis Y."/>
            <person name="Brodie J."/>
            <person name="Cao Y."/>
            <person name="Collen J."/>
            <person name="Dittami S.M."/>
            <person name="Gachon C.M."/>
            <person name="Green B.R."/>
            <person name="Karpowicz S."/>
            <person name="Kim J.W."/>
            <person name="Kudahl U."/>
            <person name="Lin S."/>
            <person name="Michel G."/>
            <person name="Mittag M."/>
            <person name="Olson B.J."/>
            <person name="Pangilinan J."/>
            <person name="Peng Y."/>
            <person name="Qiu H."/>
            <person name="Shu S."/>
            <person name="Singer J.T."/>
            <person name="Smith A.G."/>
            <person name="Sprecher B.N."/>
            <person name="Wagner V."/>
            <person name="Wang W."/>
            <person name="Wang Z.-Y."/>
            <person name="Yan J."/>
            <person name="Yarish C."/>
            <person name="Zoeuner-Riek S."/>
            <person name="Zhuang Y."/>
            <person name="Zou Y."/>
            <person name="Lindquist E.A."/>
            <person name="Grimwood J."/>
            <person name="Barry K."/>
            <person name="Rokhsar D.S."/>
            <person name="Schmutz J."/>
            <person name="Stiller J.W."/>
            <person name="Grossman A.R."/>
            <person name="Prochnik S.E."/>
        </authorList>
    </citation>
    <scope>NUCLEOTIDE SEQUENCE [LARGE SCALE GENOMIC DNA]</scope>
    <source>
        <strain evidence="6">4086291</strain>
    </source>
</reference>
<dbReference type="SUPFAM" id="SSF48403">
    <property type="entry name" value="Ankyrin repeat"/>
    <property type="match status" value="1"/>
</dbReference>
<name>A0A1X6P5I6_PORUM</name>
<evidence type="ECO:0000313" key="7">
    <source>
        <dbReference type="Proteomes" id="UP000218209"/>
    </source>
</evidence>
<proteinExistence type="predicted"/>
<protein>
    <recommendedName>
        <fullName evidence="5">Protein kinase domain-containing protein</fullName>
    </recommendedName>
</protein>
<dbReference type="Proteomes" id="UP000218209">
    <property type="component" value="Unassembled WGS sequence"/>
</dbReference>
<dbReference type="InterPro" id="IPR036770">
    <property type="entry name" value="Ankyrin_rpt-contain_sf"/>
</dbReference>
<dbReference type="SUPFAM" id="SSF56112">
    <property type="entry name" value="Protein kinase-like (PK-like)"/>
    <property type="match status" value="1"/>
</dbReference>
<evidence type="ECO:0000256" key="1">
    <source>
        <dbReference type="ARBA" id="ARBA00022741"/>
    </source>
</evidence>
<dbReference type="PROSITE" id="PS00108">
    <property type="entry name" value="PROTEIN_KINASE_ST"/>
    <property type="match status" value="1"/>
</dbReference>
<sequence length="662" mass="70205">MTRSGTSTLSGRPSLPSSPYADLTDPEVLACSFTDDALLGKGTFGKVYHCRFFDGDAAVKVVPDVKMSRPYKTTNGRVAKKQLEREGRRLSNFRSPYITQYLGAAYDGHSRLSLLVMERMMGGSLQSSLAKAREANAPLHPKTFFLIAKHIALGLQYLHKRGIGHGDIKPANILLTEPLNVPFRCGLDGRATLSRNAVVKLADFGMSLRADQSGRLIDSIGVSAEQGIQGTLAYLAPEGFWGGKLTSFDAAKAMDIYAMGIVLYGLLSGCEPWGGYNAHTLRQAMSNENDITSPIWPNRFGPQAASVMPEAAPPAVRPGMSRLDNAFGPSVQAVATPTIADLTDGRGDHHRSSLCFGLENVRAIVERCWAQDPADRPSARELVTFFCREDDDCVERDWDYGGGGGAGAFLPVDTDGLSKGASVAAPGVTVQAMNTVEAAGLSATAGHGGTYYNEFFEGTPPSATNETGGTLDAPVATGIDTPGEQPVASRGLRCSGATERPEAVDTLVTASAAVHTNSASSETTLYLANLIGRVAVAAVRVAVDADEHAGSHGGETGLQRARRIGRAHAAEALLTVGVDMYTQSGSGETAPSRDDRGSNNTGAEASVRRYAFSGSRPPLTAPKSRTRRFSFVRRATTWRPGCIGIRGIHPAEGDAELIEEVE</sequence>
<dbReference type="CDD" id="cd14014">
    <property type="entry name" value="STKc_PknB_like"/>
    <property type="match status" value="1"/>
</dbReference>
<feature type="region of interest" description="Disordered" evidence="4">
    <location>
        <begin position="583"/>
        <end position="625"/>
    </location>
</feature>
<dbReference type="Pfam" id="PF00069">
    <property type="entry name" value="Pkinase"/>
    <property type="match status" value="1"/>
</dbReference>
<dbReference type="PROSITE" id="PS50011">
    <property type="entry name" value="PROTEIN_KINASE_DOM"/>
    <property type="match status" value="1"/>
</dbReference>
<evidence type="ECO:0000259" key="5">
    <source>
        <dbReference type="PROSITE" id="PS50011"/>
    </source>
</evidence>
<dbReference type="PANTHER" id="PTHR44329">
    <property type="entry name" value="SERINE/THREONINE-PROTEIN KINASE TNNI3K-RELATED"/>
    <property type="match status" value="1"/>
</dbReference>
<dbReference type="Gene3D" id="3.30.200.20">
    <property type="entry name" value="Phosphorylase Kinase, domain 1"/>
    <property type="match status" value="1"/>
</dbReference>
<dbReference type="GO" id="GO:0004674">
    <property type="term" value="F:protein serine/threonine kinase activity"/>
    <property type="evidence" value="ECO:0007669"/>
    <property type="project" value="TreeGrafter"/>
</dbReference>
<keyword evidence="1 3" id="KW-0547">Nucleotide-binding</keyword>
<dbReference type="GO" id="GO:0005524">
    <property type="term" value="F:ATP binding"/>
    <property type="evidence" value="ECO:0007669"/>
    <property type="project" value="UniProtKB-UniRule"/>
</dbReference>
<feature type="domain" description="Protein kinase" evidence="5">
    <location>
        <begin position="33"/>
        <end position="386"/>
    </location>
</feature>
<evidence type="ECO:0000313" key="6">
    <source>
        <dbReference type="EMBL" id="OSX76026.1"/>
    </source>
</evidence>
<dbReference type="InterPro" id="IPR011009">
    <property type="entry name" value="Kinase-like_dom_sf"/>
</dbReference>
<evidence type="ECO:0000256" key="4">
    <source>
        <dbReference type="SAM" id="MobiDB-lite"/>
    </source>
</evidence>
<dbReference type="InterPro" id="IPR017441">
    <property type="entry name" value="Protein_kinase_ATP_BS"/>
</dbReference>
<keyword evidence="2 3" id="KW-0067">ATP-binding</keyword>
<dbReference type="Gene3D" id="1.25.40.20">
    <property type="entry name" value="Ankyrin repeat-containing domain"/>
    <property type="match status" value="1"/>
</dbReference>
<dbReference type="SMART" id="SM00220">
    <property type="entry name" value="S_TKc"/>
    <property type="match status" value="1"/>
</dbReference>
<keyword evidence="7" id="KW-1185">Reference proteome</keyword>
<evidence type="ECO:0000256" key="2">
    <source>
        <dbReference type="ARBA" id="ARBA00022840"/>
    </source>
</evidence>
<gene>
    <name evidence="6" type="ORF">BU14_0209s0018</name>
</gene>
<dbReference type="InterPro" id="IPR051681">
    <property type="entry name" value="Ser/Thr_Kinases-Pseudokinases"/>
</dbReference>
<feature type="binding site" evidence="3">
    <location>
        <position position="60"/>
    </location>
    <ligand>
        <name>ATP</name>
        <dbReference type="ChEBI" id="CHEBI:30616"/>
    </ligand>
</feature>
<dbReference type="PANTHER" id="PTHR44329:SF214">
    <property type="entry name" value="PROTEIN KINASE DOMAIN-CONTAINING PROTEIN"/>
    <property type="match status" value="1"/>
</dbReference>
<dbReference type="OrthoDB" id="4062651at2759"/>